<reference evidence="1 2" key="1">
    <citation type="submission" date="2018-06" db="EMBL/GenBank/DDBJ databases">
        <authorList>
            <consortium name="Pathogen Informatics"/>
            <person name="Doyle S."/>
        </authorList>
    </citation>
    <scope>NUCLEOTIDE SEQUENCE [LARGE SCALE GENOMIC DNA]</scope>
    <source>
        <strain evidence="1 2">NCTC10865</strain>
    </source>
</reference>
<name>A0A376YJW2_ECOLX</name>
<proteinExistence type="predicted"/>
<dbReference type="AlphaFoldDB" id="A0A376YJW2"/>
<sequence>MNRKYYLNPRKRAVRAAYSVYEISLDIRNYCTFNAPSLMLMYAYISINNEGKE</sequence>
<protein>
    <submittedName>
        <fullName evidence="1">Uncharacterized protein</fullName>
    </submittedName>
</protein>
<evidence type="ECO:0000313" key="2">
    <source>
        <dbReference type="Proteomes" id="UP000254159"/>
    </source>
</evidence>
<dbReference type="EMBL" id="UGCD01000003">
    <property type="protein sequence ID" value="STK05499.1"/>
    <property type="molecule type" value="Genomic_DNA"/>
</dbReference>
<dbReference type="Proteomes" id="UP000254159">
    <property type="component" value="Unassembled WGS sequence"/>
</dbReference>
<accession>A0A376YJW2</accession>
<organism evidence="1 2">
    <name type="scientific">Escherichia coli</name>
    <dbReference type="NCBI Taxonomy" id="562"/>
    <lineage>
        <taxon>Bacteria</taxon>
        <taxon>Pseudomonadati</taxon>
        <taxon>Pseudomonadota</taxon>
        <taxon>Gammaproteobacteria</taxon>
        <taxon>Enterobacterales</taxon>
        <taxon>Enterobacteriaceae</taxon>
        <taxon>Escherichia</taxon>
    </lineage>
</organism>
<evidence type="ECO:0000313" key="1">
    <source>
        <dbReference type="EMBL" id="STK05499.1"/>
    </source>
</evidence>
<gene>
    <name evidence="1" type="ORF">NCTC10865_06295</name>
</gene>